<dbReference type="SFLD" id="SFLDG01060">
    <property type="entry name" value="BATS_domain_containing"/>
    <property type="match status" value="1"/>
</dbReference>
<feature type="domain" description="Radical SAM core" evidence="7">
    <location>
        <begin position="78"/>
        <end position="310"/>
    </location>
</feature>
<dbReference type="InterPro" id="IPR013785">
    <property type="entry name" value="Aldolase_TIM"/>
</dbReference>
<dbReference type="GO" id="GO:0044272">
    <property type="term" value="P:sulfur compound biosynthetic process"/>
    <property type="evidence" value="ECO:0007669"/>
    <property type="project" value="UniProtKB-ARBA"/>
</dbReference>
<evidence type="ECO:0000256" key="5">
    <source>
        <dbReference type="ARBA" id="ARBA00023004"/>
    </source>
</evidence>
<evidence type="ECO:0000259" key="7">
    <source>
        <dbReference type="PROSITE" id="PS51918"/>
    </source>
</evidence>
<evidence type="ECO:0000256" key="6">
    <source>
        <dbReference type="ARBA" id="ARBA00023014"/>
    </source>
</evidence>
<dbReference type="PROSITE" id="PS51918">
    <property type="entry name" value="RADICAL_SAM"/>
    <property type="match status" value="1"/>
</dbReference>
<evidence type="ECO:0000256" key="4">
    <source>
        <dbReference type="ARBA" id="ARBA00022723"/>
    </source>
</evidence>
<dbReference type="InterPro" id="IPR034428">
    <property type="entry name" value="ThiH/NoCL/HydG-like"/>
</dbReference>
<evidence type="ECO:0000256" key="1">
    <source>
        <dbReference type="ARBA" id="ARBA00001966"/>
    </source>
</evidence>
<evidence type="ECO:0000313" key="8">
    <source>
        <dbReference type="EMBL" id="SDC25894.1"/>
    </source>
</evidence>
<dbReference type="SFLD" id="SFLDG01081">
    <property type="entry name" value="cleavage_of_the_Ca-Cb_bond_in"/>
    <property type="match status" value="1"/>
</dbReference>
<protein>
    <submittedName>
        <fullName evidence="8">Iron-only hydrogenase maturation protein HydG</fullName>
    </submittedName>
</protein>
<keyword evidence="2" id="KW-0004">4Fe-4S</keyword>
<comment type="cofactor">
    <cofactor evidence="1">
        <name>[4Fe-4S] cluster</name>
        <dbReference type="ChEBI" id="CHEBI:49883"/>
    </cofactor>
</comment>
<evidence type="ECO:0000256" key="2">
    <source>
        <dbReference type="ARBA" id="ARBA00022485"/>
    </source>
</evidence>
<keyword evidence="6" id="KW-0411">Iron-sulfur</keyword>
<dbReference type="SMART" id="SM00876">
    <property type="entry name" value="BATS"/>
    <property type="match status" value="1"/>
</dbReference>
<dbReference type="InterPro" id="IPR024007">
    <property type="entry name" value="FeFe-hyd_mat_HydG"/>
</dbReference>
<name>A0A1G6K4K3_9BACT</name>
<dbReference type="InterPro" id="IPR058240">
    <property type="entry name" value="rSAM_sf"/>
</dbReference>
<keyword evidence="4" id="KW-0479">Metal-binding</keyword>
<dbReference type="SFLD" id="SFLDS00029">
    <property type="entry name" value="Radical_SAM"/>
    <property type="match status" value="1"/>
</dbReference>
<dbReference type="CDD" id="cd01335">
    <property type="entry name" value="Radical_SAM"/>
    <property type="match status" value="1"/>
</dbReference>
<dbReference type="AlphaFoldDB" id="A0A1G6K4K3"/>
<dbReference type="GO" id="GO:0042364">
    <property type="term" value="P:water-soluble vitamin biosynthetic process"/>
    <property type="evidence" value="ECO:0007669"/>
    <property type="project" value="UniProtKB-ARBA"/>
</dbReference>
<dbReference type="InterPro" id="IPR010722">
    <property type="entry name" value="BATS_dom"/>
</dbReference>
<dbReference type="PANTHER" id="PTHR43583">
    <property type="entry name" value="2-IMINOACETATE SYNTHASE"/>
    <property type="match status" value="1"/>
</dbReference>
<dbReference type="Proteomes" id="UP000199322">
    <property type="component" value="Unassembled WGS sequence"/>
</dbReference>
<dbReference type="Pfam" id="PF06968">
    <property type="entry name" value="BATS"/>
    <property type="match status" value="1"/>
</dbReference>
<dbReference type="GO" id="GO:0046872">
    <property type="term" value="F:metal ion binding"/>
    <property type="evidence" value="ECO:0007669"/>
    <property type="project" value="UniProtKB-KW"/>
</dbReference>
<dbReference type="EMBL" id="FMYV01000002">
    <property type="protein sequence ID" value="SDC25894.1"/>
    <property type="molecule type" value="Genomic_DNA"/>
</dbReference>
<evidence type="ECO:0000256" key="3">
    <source>
        <dbReference type="ARBA" id="ARBA00022691"/>
    </source>
</evidence>
<dbReference type="Pfam" id="PF04055">
    <property type="entry name" value="Radical_SAM"/>
    <property type="match status" value="1"/>
</dbReference>
<gene>
    <name evidence="8" type="ORF">SAMN04488588_0737</name>
</gene>
<dbReference type="SFLD" id="SFLDF00319">
    <property type="entry name" value="Fe_hydrogenase_maturase_(HydG"/>
    <property type="match status" value="1"/>
</dbReference>
<dbReference type="GO" id="GO:0051539">
    <property type="term" value="F:4 iron, 4 sulfur cluster binding"/>
    <property type="evidence" value="ECO:0007669"/>
    <property type="project" value="UniProtKB-KW"/>
</dbReference>
<keyword evidence="9" id="KW-1185">Reference proteome</keyword>
<keyword evidence="5" id="KW-0408">Iron</keyword>
<reference evidence="8 9" key="1">
    <citation type="submission" date="2016-10" db="EMBL/GenBank/DDBJ databases">
        <authorList>
            <person name="de Groot N.N."/>
        </authorList>
    </citation>
    <scope>NUCLEOTIDE SEQUENCE [LARGE SCALE GENOMIC DNA]</scope>
    <source>
        <strain evidence="8 9">WG14</strain>
    </source>
</reference>
<dbReference type="SUPFAM" id="SSF102114">
    <property type="entry name" value="Radical SAM enzymes"/>
    <property type="match status" value="1"/>
</dbReference>
<keyword evidence="3" id="KW-0949">S-adenosyl-L-methionine</keyword>
<evidence type="ECO:0000313" key="9">
    <source>
        <dbReference type="Proteomes" id="UP000199322"/>
    </source>
</evidence>
<dbReference type="NCBIfam" id="TIGR03955">
    <property type="entry name" value="rSAM_HydG"/>
    <property type="match status" value="1"/>
</dbReference>
<dbReference type="GO" id="GO:0003824">
    <property type="term" value="F:catalytic activity"/>
    <property type="evidence" value="ECO:0007669"/>
    <property type="project" value="InterPro"/>
</dbReference>
<proteinExistence type="predicted"/>
<organism evidence="8 9">
    <name type="scientific">Geotoga petraea</name>
    <dbReference type="NCBI Taxonomy" id="28234"/>
    <lineage>
        <taxon>Bacteria</taxon>
        <taxon>Thermotogati</taxon>
        <taxon>Thermotogota</taxon>
        <taxon>Thermotogae</taxon>
        <taxon>Petrotogales</taxon>
        <taxon>Petrotogaceae</taxon>
        <taxon>Geotoga</taxon>
    </lineage>
</organism>
<dbReference type="STRING" id="28234.SAMN04488588_0737"/>
<sequence length="470" mass="53894">MFYLKDNNTKTFIDEEKIKNLLEKAKNPEKERVEEIINKSLNKNRLDLEEMAVLLNCEEEELVKKIFEGAKTLKQKIYGNRIVLFAPLYIGNECINNCEYCGFRISNKEIFRNSLSLEQVKNETTSLVNSGHKRLILVYGEHPQYDADFIADTVKEVYSVKSGKGNIRRVNINAAPQTVEDFKKIKDVGIGTYQVFQETYHQETYKKVHPSGPKSSYRWRLYSLDRAFKAGIDDVGIGALFGLYDWKFEMMGLLSHTIHFEERFNVGPHTISFPRIEPALNTPISEQPPHLVDDYTFKKLVAILRLAVPYTGLILTARESLEIRNELMQFGVSQIDAGSNIGVGAYSTNDKEAYKKSQFVLGDQRTLDDVIRQLTDEDYLPSFCTGCYRLGRTGEHFMEFAIPGFVKRFCTPNAVSTLMEYAVDYASEETKASCLRVIGKEIKNIKDEKMKDALKANIDRIKTGERDLYF</sequence>
<dbReference type="InterPro" id="IPR007197">
    <property type="entry name" value="rSAM"/>
</dbReference>
<dbReference type="Gene3D" id="3.20.20.70">
    <property type="entry name" value="Aldolase class I"/>
    <property type="match status" value="1"/>
</dbReference>
<dbReference type="PANTHER" id="PTHR43583:SF2">
    <property type="entry name" value="THIAZOLE BIOSYNTHESIS PROTEIN"/>
    <property type="match status" value="1"/>
</dbReference>
<accession>A0A1G6K4K3</accession>